<dbReference type="PANTHER" id="PTHR23026">
    <property type="entry name" value="NADPH NITROREDUCTASE"/>
    <property type="match status" value="1"/>
</dbReference>
<evidence type="ECO:0000256" key="2">
    <source>
        <dbReference type="ARBA" id="ARBA00022630"/>
    </source>
</evidence>
<dbReference type="InterPro" id="IPR000415">
    <property type="entry name" value="Nitroreductase-like"/>
</dbReference>
<evidence type="ECO:0000256" key="1">
    <source>
        <dbReference type="ARBA" id="ARBA00011823"/>
    </source>
</evidence>
<dbReference type="Pfam" id="PF00881">
    <property type="entry name" value="Nitroreductase"/>
    <property type="match status" value="1"/>
</dbReference>
<evidence type="ECO:0000256" key="5">
    <source>
        <dbReference type="ARBA" id="ARBA00022857"/>
    </source>
</evidence>
<evidence type="ECO:0000313" key="14">
    <source>
        <dbReference type="Proteomes" id="UP000185739"/>
    </source>
</evidence>
<evidence type="ECO:0000313" key="13">
    <source>
        <dbReference type="EMBL" id="APR03830.1"/>
    </source>
</evidence>
<dbReference type="AlphaFoldDB" id="A0A1L6FAY5"/>
<protein>
    <recommendedName>
        <fullName evidence="11">5,6-dimethylbenzimidazole synthase</fullName>
        <ecNumber evidence="10">1.13.11.79</ecNumber>
    </recommendedName>
</protein>
<evidence type="ECO:0000256" key="8">
    <source>
        <dbReference type="ARBA" id="ARBA00051314"/>
    </source>
</evidence>
<keyword evidence="4" id="KW-0547">Nucleotide-binding</keyword>
<keyword evidence="3" id="KW-0288">FMN</keyword>
<dbReference type="GO" id="GO:0009236">
    <property type="term" value="P:cobalamin biosynthetic process"/>
    <property type="evidence" value="ECO:0007669"/>
    <property type="project" value="UniProtKB-ARBA"/>
</dbReference>
<evidence type="ECO:0000256" key="3">
    <source>
        <dbReference type="ARBA" id="ARBA00022643"/>
    </source>
</evidence>
<evidence type="ECO:0000256" key="10">
    <source>
        <dbReference type="ARBA" id="ARBA00066311"/>
    </source>
</evidence>
<comment type="catalytic activity">
    <reaction evidence="8">
        <text>FMNH2 + O2 = dialurate + 5,6-dimethylbenzimidazole + D-erythrose 4-phosphate + H(+)</text>
        <dbReference type="Rhea" id="RHEA:27345"/>
        <dbReference type="ChEBI" id="CHEBI:15378"/>
        <dbReference type="ChEBI" id="CHEBI:15379"/>
        <dbReference type="ChEBI" id="CHEBI:15890"/>
        <dbReference type="ChEBI" id="CHEBI:16897"/>
        <dbReference type="ChEBI" id="CHEBI:57618"/>
        <dbReference type="ChEBI" id="CHEBI:140629"/>
        <dbReference type="EC" id="1.13.11.79"/>
    </reaction>
</comment>
<dbReference type="PANTHER" id="PTHR23026:SF90">
    <property type="entry name" value="IODOTYROSINE DEIODINASE 1"/>
    <property type="match status" value="1"/>
</dbReference>
<dbReference type="EC" id="1.13.11.79" evidence="10"/>
<sequence length="264" mass="29428">MQPPGRRLATARRQGEYFMSSPAQSIQTNPQFSAEERAAVYRAIHTRRDVRGQFLPDPVPDEVLARVLTAAHHAPSVGFMQPWDFIVVRAPEVKQKVNQAFRLAHAEAELMFEEGKRATYRKLKLEGILEAPINLCVTCDRRRNGPVVVGRTHIAAMDLYSSVCAVQNLWLAARAEGLGVGWVSIFHQQALRDALGIPREIIPVAYLCIGYVSHFYDRPELEAAGWLPRLALGELLHFDRWQGEADAAGTALLARLDDADPARG</sequence>
<evidence type="ECO:0000259" key="12">
    <source>
        <dbReference type="Pfam" id="PF00881"/>
    </source>
</evidence>
<keyword evidence="14" id="KW-1185">Reference proteome</keyword>
<dbReference type="Gene3D" id="3.40.109.10">
    <property type="entry name" value="NADH Oxidase"/>
    <property type="match status" value="1"/>
</dbReference>
<dbReference type="FunFam" id="3.40.109.10:FF:000013">
    <property type="entry name" value="5,6-dimethylbenzimidazole synthase"/>
    <property type="match status" value="1"/>
</dbReference>
<dbReference type="STRING" id="96773.Tchl_0969"/>
<comment type="subunit">
    <text evidence="1">Homooctamer.</text>
</comment>
<evidence type="ECO:0000256" key="4">
    <source>
        <dbReference type="ARBA" id="ARBA00022741"/>
    </source>
</evidence>
<keyword evidence="6" id="KW-0560">Oxidoreductase</keyword>
<name>A0A1L6FAY5_9RHOO</name>
<reference evidence="13 14" key="1">
    <citation type="submission" date="2016-12" db="EMBL/GenBank/DDBJ databases">
        <title>Complete genome sequence of Thauera chlorobenzoica, a Betaproteobacterium degrading haloaromatics anaerobically to CO2 and halides.</title>
        <authorList>
            <person name="Goris T."/>
            <person name="Mergelsberg M."/>
            <person name="Boll M."/>
        </authorList>
    </citation>
    <scope>NUCLEOTIDE SEQUENCE [LARGE SCALE GENOMIC DNA]</scope>
    <source>
        <strain evidence="13 14">3CB1</strain>
    </source>
</reference>
<accession>A0A1L6FAY5</accession>
<evidence type="ECO:0000256" key="9">
    <source>
        <dbReference type="ARBA" id="ARBA00061097"/>
    </source>
</evidence>
<dbReference type="InterPro" id="IPR012825">
    <property type="entry name" value="BluB"/>
</dbReference>
<evidence type="ECO:0000256" key="6">
    <source>
        <dbReference type="ARBA" id="ARBA00023002"/>
    </source>
</evidence>
<dbReference type="InterPro" id="IPR029479">
    <property type="entry name" value="Nitroreductase"/>
</dbReference>
<evidence type="ECO:0000256" key="11">
    <source>
        <dbReference type="ARBA" id="ARBA00068702"/>
    </source>
</evidence>
<dbReference type="GO" id="GO:0000166">
    <property type="term" value="F:nucleotide binding"/>
    <property type="evidence" value="ECO:0007669"/>
    <property type="project" value="UniProtKB-KW"/>
</dbReference>
<dbReference type="Proteomes" id="UP000185739">
    <property type="component" value="Chromosome"/>
</dbReference>
<feature type="domain" description="Nitroreductase" evidence="12">
    <location>
        <begin position="44"/>
        <end position="211"/>
    </location>
</feature>
<dbReference type="SUPFAM" id="SSF55469">
    <property type="entry name" value="FMN-dependent nitroreductase-like"/>
    <property type="match status" value="1"/>
</dbReference>
<comment type="similarity">
    <text evidence="9">Belongs to the BluB family.</text>
</comment>
<dbReference type="InterPro" id="IPR050627">
    <property type="entry name" value="Nitroreductase/BluB"/>
</dbReference>
<keyword evidence="7" id="KW-0520">NAD</keyword>
<dbReference type="GO" id="GO:0102919">
    <property type="term" value="F:5,6-dimethylbenzimidazole synthase activity"/>
    <property type="evidence" value="ECO:0007669"/>
    <property type="project" value="UniProtKB-EC"/>
</dbReference>
<dbReference type="KEGG" id="tcl:Tchl_0969"/>
<dbReference type="EMBL" id="CP018839">
    <property type="protein sequence ID" value="APR03830.1"/>
    <property type="molecule type" value="Genomic_DNA"/>
</dbReference>
<organism evidence="13 14">
    <name type="scientific">Thauera chlorobenzoica</name>
    <dbReference type="NCBI Taxonomy" id="96773"/>
    <lineage>
        <taxon>Bacteria</taxon>
        <taxon>Pseudomonadati</taxon>
        <taxon>Pseudomonadota</taxon>
        <taxon>Betaproteobacteria</taxon>
        <taxon>Rhodocyclales</taxon>
        <taxon>Zoogloeaceae</taxon>
        <taxon>Thauera</taxon>
    </lineage>
</organism>
<gene>
    <name evidence="13" type="ORF">Tchl_0969</name>
</gene>
<keyword evidence="5" id="KW-0521">NADP</keyword>
<dbReference type="NCBIfam" id="TIGR02476">
    <property type="entry name" value="BluB"/>
    <property type="match status" value="1"/>
</dbReference>
<keyword evidence="2" id="KW-0285">Flavoprotein</keyword>
<dbReference type="CDD" id="cd02145">
    <property type="entry name" value="BluB"/>
    <property type="match status" value="1"/>
</dbReference>
<evidence type="ECO:0000256" key="7">
    <source>
        <dbReference type="ARBA" id="ARBA00023027"/>
    </source>
</evidence>
<proteinExistence type="inferred from homology"/>